<organism evidence="1 2">
    <name type="scientific">Phaseolus angularis</name>
    <name type="common">Azuki bean</name>
    <name type="synonym">Vigna angularis</name>
    <dbReference type="NCBI Taxonomy" id="3914"/>
    <lineage>
        <taxon>Eukaryota</taxon>
        <taxon>Viridiplantae</taxon>
        <taxon>Streptophyta</taxon>
        <taxon>Embryophyta</taxon>
        <taxon>Tracheophyta</taxon>
        <taxon>Spermatophyta</taxon>
        <taxon>Magnoliopsida</taxon>
        <taxon>eudicotyledons</taxon>
        <taxon>Gunneridae</taxon>
        <taxon>Pentapetalae</taxon>
        <taxon>rosids</taxon>
        <taxon>fabids</taxon>
        <taxon>Fabales</taxon>
        <taxon>Fabaceae</taxon>
        <taxon>Papilionoideae</taxon>
        <taxon>50 kb inversion clade</taxon>
        <taxon>NPAAA clade</taxon>
        <taxon>indigoferoid/millettioid clade</taxon>
        <taxon>Phaseoleae</taxon>
        <taxon>Vigna</taxon>
    </lineage>
</organism>
<name>A0A0L9UGE4_PHAAN</name>
<dbReference type="EMBL" id="CM003374">
    <property type="protein sequence ID" value="KOM41632.1"/>
    <property type="molecule type" value="Genomic_DNA"/>
</dbReference>
<gene>
    <name evidence="1" type="ORF">LR48_Vigan04g183000</name>
</gene>
<evidence type="ECO:0000313" key="1">
    <source>
        <dbReference type="EMBL" id="KOM41632.1"/>
    </source>
</evidence>
<dbReference type="AlphaFoldDB" id="A0A0L9UGE4"/>
<dbReference type="Proteomes" id="UP000053144">
    <property type="component" value="Chromosome 4"/>
</dbReference>
<accession>A0A0L9UGE4</accession>
<evidence type="ECO:0000313" key="2">
    <source>
        <dbReference type="Proteomes" id="UP000053144"/>
    </source>
</evidence>
<reference evidence="2" key="1">
    <citation type="journal article" date="2015" name="Proc. Natl. Acad. Sci. U.S.A.">
        <title>Genome sequencing of adzuki bean (Vigna angularis) provides insight into high starch and low fat accumulation and domestication.</title>
        <authorList>
            <person name="Yang K."/>
            <person name="Tian Z."/>
            <person name="Chen C."/>
            <person name="Luo L."/>
            <person name="Zhao B."/>
            <person name="Wang Z."/>
            <person name="Yu L."/>
            <person name="Li Y."/>
            <person name="Sun Y."/>
            <person name="Li W."/>
            <person name="Chen Y."/>
            <person name="Li Y."/>
            <person name="Zhang Y."/>
            <person name="Ai D."/>
            <person name="Zhao J."/>
            <person name="Shang C."/>
            <person name="Ma Y."/>
            <person name="Wu B."/>
            <person name="Wang M."/>
            <person name="Gao L."/>
            <person name="Sun D."/>
            <person name="Zhang P."/>
            <person name="Guo F."/>
            <person name="Wang W."/>
            <person name="Li Y."/>
            <person name="Wang J."/>
            <person name="Varshney R.K."/>
            <person name="Wang J."/>
            <person name="Ling H.Q."/>
            <person name="Wan P."/>
        </authorList>
    </citation>
    <scope>NUCLEOTIDE SEQUENCE</scope>
    <source>
        <strain evidence="2">cv. Jingnong 6</strain>
    </source>
</reference>
<protein>
    <submittedName>
        <fullName evidence="1">Uncharacterized protein</fullName>
    </submittedName>
</protein>
<sequence>MSMQYSCSSSTCNECRKKFRSVSCRVDDRKDASLICHCGEKSVLRTAKTNGPVRGELTKVLAVRCWKQMMRGC</sequence>
<dbReference type="Gramene" id="KOM41632">
    <property type="protein sequence ID" value="KOM41632"/>
    <property type="gene ID" value="LR48_Vigan04g183000"/>
</dbReference>
<proteinExistence type="predicted"/>